<evidence type="ECO:0000259" key="8">
    <source>
        <dbReference type="Pfam" id="PF00149"/>
    </source>
</evidence>
<dbReference type="Proteomes" id="UP000050794">
    <property type="component" value="Unassembled WGS sequence"/>
</dbReference>
<comment type="catalytic activity">
    <reaction evidence="7">
        <text>O-phospho-L-threonyl-[protein] + H2O = L-threonyl-[protein] + phosphate</text>
        <dbReference type="Rhea" id="RHEA:47004"/>
        <dbReference type="Rhea" id="RHEA-COMP:11060"/>
        <dbReference type="Rhea" id="RHEA-COMP:11605"/>
        <dbReference type="ChEBI" id="CHEBI:15377"/>
        <dbReference type="ChEBI" id="CHEBI:30013"/>
        <dbReference type="ChEBI" id="CHEBI:43474"/>
        <dbReference type="ChEBI" id="CHEBI:61977"/>
        <dbReference type="EC" id="3.1.3.16"/>
    </reaction>
</comment>
<reference evidence="10 11" key="2">
    <citation type="submission" date="2018-11" db="EMBL/GenBank/DDBJ databases">
        <authorList>
            <consortium name="Pathogen Informatics"/>
        </authorList>
    </citation>
    <scope>NUCLEOTIDE SEQUENCE [LARGE SCALE GENOMIC DNA]</scope>
</reference>
<keyword evidence="3" id="KW-0378">Hydrolase</keyword>
<sequence length="92" mass="10241">MAAVFDVDNMISRLLNVGMAGGRLTTQICFVAEEELHHVCLLAKQIFLSQSSLIELEPPLVVCGDIHGQYSDLLRIYDKNGFPPETNYLFLG</sequence>
<protein>
    <recommendedName>
        <fullName evidence="1">protein-serine/threonine phosphatase</fullName>
        <ecNumber evidence="1">3.1.3.16</ecNumber>
    </recommendedName>
</protein>
<evidence type="ECO:0000256" key="1">
    <source>
        <dbReference type="ARBA" id="ARBA00013081"/>
    </source>
</evidence>
<evidence type="ECO:0000313" key="10">
    <source>
        <dbReference type="EMBL" id="VDM51130.1"/>
    </source>
</evidence>
<evidence type="ECO:0000256" key="7">
    <source>
        <dbReference type="ARBA" id="ARBA00048336"/>
    </source>
</evidence>
<dbReference type="EMBL" id="UYWY01027543">
    <property type="protein sequence ID" value="VDM51130.1"/>
    <property type="molecule type" value="Genomic_DNA"/>
</dbReference>
<feature type="domain" description="Serine-threonine protein phosphatase N-terminal" evidence="9">
    <location>
        <begin position="7"/>
        <end position="57"/>
    </location>
</feature>
<keyword evidence="11" id="KW-1185">Reference proteome</keyword>
<dbReference type="GO" id="GO:0046872">
    <property type="term" value="F:metal ion binding"/>
    <property type="evidence" value="ECO:0007669"/>
    <property type="project" value="UniProtKB-KW"/>
</dbReference>
<organism evidence="11 12">
    <name type="scientific">Toxocara canis</name>
    <name type="common">Canine roundworm</name>
    <dbReference type="NCBI Taxonomy" id="6265"/>
    <lineage>
        <taxon>Eukaryota</taxon>
        <taxon>Metazoa</taxon>
        <taxon>Ecdysozoa</taxon>
        <taxon>Nematoda</taxon>
        <taxon>Chromadorea</taxon>
        <taxon>Rhabditida</taxon>
        <taxon>Spirurina</taxon>
        <taxon>Ascaridomorpha</taxon>
        <taxon>Ascaridoidea</taxon>
        <taxon>Toxocaridae</taxon>
        <taxon>Toxocara</taxon>
    </lineage>
</organism>
<dbReference type="AlphaFoldDB" id="A0A183VGD9"/>
<keyword evidence="2" id="KW-0479">Metal-binding</keyword>
<evidence type="ECO:0000259" key="9">
    <source>
        <dbReference type="Pfam" id="PF16891"/>
    </source>
</evidence>
<dbReference type="GO" id="GO:0004722">
    <property type="term" value="F:protein serine/threonine phosphatase activity"/>
    <property type="evidence" value="ECO:0007669"/>
    <property type="project" value="UniProtKB-EC"/>
</dbReference>
<dbReference type="Pfam" id="PF00149">
    <property type="entry name" value="Metallophos"/>
    <property type="match status" value="1"/>
</dbReference>
<dbReference type="InterPro" id="IPR004843">
    <property type="entry name" value="Calcineurin-like_PHP"/>
</dbReference>
<dbReference type="SUPFAM" id="SSF56300">
    <property type="entry name" value="Metallo-dependent phosphatases"/>
    <property type="match status" value="1"/>
</dbReference>
<evidence type="ECO:0000256" key="5">
    <source>
        <dbReference type="ARBA" id="ARBA00023211"/>
    </source>
</evidence>
<evidence type="ECO:0000313" key="11">
    <source>
        <dbReference type="Proteomes" id="UP000050794"/>
    </source>
</evidence>
<evidence type="ECO:0000256" key="4">
    <source>
        <dbReference type="ARBA" id="ARBA00022912"/>
    </source>
</evidence>
<feature type="domain" description="Calcineurin-like phosphoesterase" evidence="8">
    <location>
        <begin position="59"/>
        <end position="92"/>
    </location>
</feature>
<dbReference type="Pfam" id="PF16891">
    <property type="entry name" value="STPPase_N"/>
    <property type="match status" value="1"/>
</dbReference>
<name>A0A183VGD9_TOXCA</name>
<dbReference type="InterPro" id="IPR031675">
    <property type="entry name" value="STPPase_N"/>
</dbReference>
<dbReference type="PANTHER" id="PTHR11668">
    <property type="entry name" value="SERINE/THREONINE PROTEIN PHOSPHATASE"/>
    <property type="match status" value="1"/>
</dbReference>
<dbReference type="EC" id="3.1.3.16" evidence="1"/>
<evidence type="ECO:0000256" key="6">
    <source>
        <dbReference type="ARBA" id="ARBA00047761"/>
    </source>
</evidence>
<dbReference type="Gene3D" id="3.60.21.10">
    <property type="match status" value="1"/>
</dbReference>
<dbReference type="PRINTS" id="PR00114">
    <property type="entry name" value="STPHPHTASE"/>
</dbReference>
<dbReference type="InterPro" id="IPR050341">
    <property type="entry name" value="PP1_catalytic_subunit"/>
</dbReference>
<proteinExistence type="predicted"/>
<dbReference type="GO" id="GO:0005634">
    <property type="term" value="C:nucleus"/>
    <property type="evidence" value="ECO:0007669"/>
    <property type="project" value="TreeGrafter"/>
</dbReference>
<dbReference type="InterPro" id="IPR006186">
    <property type="entry name" value="Ser/Thr-sp_prot-phosphatase"/>
</dbReference>
<comment type="catalytic activity">
    <reaction evidence="6">
        <text>O-phospho-L-seryl-[protein] + H2O = L-seryl-[protein] + phosphate</text>
        <dbReference type="Rhea" id="RHEA:20629"/>
        <dbReference type="Rhea" id="RHEA-COMP:9863"/>
        <dbReference type="Rhea" id="RHEA-COMP:11604"/>
        <dbReference type="ChEBI" id="CHEBI:15377"/>
        <dbReference type="ChEBI" id="CHEBI:29999"/>
        <dbReference type="ChEBI" id="CHEBI:43474"/>
        <dbReference type="ChEBI" id="CHEBI:83421"/>
        <dbReference type="EC" id="3.1.3.16"/>
    </reaction>
</comment>
<evidence type="ECO:0000256" key="3">
    <source>
        <dbReference type="ARBA" id="ARBA00022801"/>
    </source>
</evidence>
<gene>
    <name evidence="10" type="ORF">TCNE_LOCUS19809</name>
</gene>
<keyword evidence="4" id="KW-0904">Protein phosphatase</keyword>
<dbReference type="WBParaSite" id="TCNE_0001981301-mRNA-1">
    <property type="protein sequence ID" value="TCNE_0001981301-mRNA-1"/>
    <property type="gene ID" value="TCNE_0001981301"/>
</dbReference>
<accession>A0A183VGD9</accession>
<dbReference type="PANTHER" id="PTHR11668:SF492">
    <property type="entry name" value="SERINE_THREONINE-PROTEIN PHOSPHATASE PP1-DELTA-RELATED"/>
    <property type="match status" value="1"/>
</dbReference>
<reference evidence="12" key="1">
    <citation type="submission" date="2016-06" db="UniProtKB">
        <authorList>
            <consortium name="WormBaseParasite"/>
        </authorList>
    </citation>
    <scope>IDENTIFICATION</scope>
</reference>
<dbReference type="InterPro" id="IPR029052">
    <property type="entry name" value="Metallo-depent_PP-like"/>
</dbReference>
<keyword evidence="5" id="KW-0464">Manganese</keyword>
<evidence type="ECO:0000313" key="12">
    <source>
        <dbReference type="WBParaSite" id="TCNE_0001981301-mRNA-1"/>
    </source>
</evidence>
<dbReference type="GO" id="GO:0005737">
    <property type="term" value="C:cytoplasm"/>
    <property type="evidence" value="ECO:0007669"/>
    <property type="project" value="TreeGrafter"/>
</dbReference>
<evidence type="ECO:0000256" key="2">
    <source>
        <dbReference type="ARBA" id="ARBA00022723"/>
    </source>
</evidence>